<dbReference type="EMBL" id="FQVN01000015">
    <property type="protein sequence ID" value="SHG87344.1"/>
    <property type="molecule type" value="Genomic_DNA"/>
</dbReference>
<proteinExistence type="predicted"/>
<name>A0A1M5NCP6_STRHI</name>
<protein>
    <submittedName>
        <fullName evidence="1">Uncharacterized protein</fullName>
    </submittedName>
</protein>
<dbReference type="Proteomes" id="UP000184501">
    <property type="component" value="Unassembled WGS sequence"/>
</dbReference>
<gene>
    <name evidence="1" type="ORF">SAMN05444320_11594</name>
</gene>
<sequence>MTTRNDAQPGGRGESLADLAEALFCSPLRPESQPSADQVRDAVRASLVAHSGDPRTCACELAQAYGEYPEITVARMRWCREAVADAFGLGLATT</sequence>
<reference evidence="1 2" key="1">
    <citation type="submission" date="2016-11" db="EMBL/GenBank/DDBJ databases">
        <authorList>
            <person name="Jaros S."/>
            <person name="Januszkiewicz K."/>
            <person name="Wedrychowicz H."/>
        </authorList>
    </citation>
    <scope>NUCLEOTIDE SEQUENCE [LARGE SCALE GENOMIC DNA]</scope>
    <source>
        <strain evidence="1 2">DSM 44523</strain>
    </source>
</reference>
<dbReference type="OrthoDB" id="3297413at2"/>
<keyword evidence="2" id="KW-1185">Reference proteome</keyword>
<organism evidence="1 2">
    <name type="scientific">Streptoalloteichus hindustanus</name>
    <dbReference type="NCBI Taxonomy" id="2017"/>
    <lineage>
        <taxon>Bacteria</taxon>
        <taxon>Bacillati</taxon>
        <taxon>Actinomycetota</taxon>
        <taxon>Actinomycetes</taxon>
        <taxon>Pseudonocardiales</taxon>
        <taxon>Pseudonocardiaceae</taxon>
        <taxon>Streptoalloteichus</taxon>
    </lineage>
</organism>
<dbReference type="AlphaFoldDB" id="A0A1M5NCP6"/>
<dbReference type="RefSeq" id="WP_073489618.1">
    <property type="nucleotide sequence ID" value="NZ_FQVN01000015.1"/>
</dbReference>
<evidence type="ECO:0000313" key="1">
    <source>
        <dbReference type="EMBL" id="SHG87344.1"/>
    </source>
</evidence>
<evidence type="ECO:0000313" key="2">
    <source>
        <dbReference type="Proteomes" id="UP000184501"/>
    </source>
</evidence>
<accession>A0A1M5NCP6</accession>